<reference evidence="2 3" key="1">
    <citation type="submission" date="2023-12" db="EMBL/GenBank/DDBJ databases">
        <title>Whole genome sequencing of Paenibacillus phoenicis isolated from the Phoenix Mars Lander spacecraft assembly facility.</title>
        <authorList>
            <person name="Garcia A."/>
            <person name="Venkateswaran K."/>
        </authorList>
    </citation>
    <scope>NUCLEOTIDE SEQUENCE [LARGE SCALE GENOMIC DNA]</scope>
    <source>
        <strain evidence="2 3">3PO2SA</strain>
    </source>
</reference>
<evidence type="ECO:0000313" key="2">
    <source>
        <dbReference type="EMBL" id="MEA3571632.1"/>
    </source>
</evidence>
<sequence length="304" mass="35137">MTKELSDEEKKQKIVNNIRKNYRQVEMSIVNQLFMKHDLHGTTIGSERESIWGQLFEMIVPKKFVIEPSVFIIDSEGRVSHEVDFAIMDEMYTPYIFRYGKVKFVPIEAVAAVVECKSQNVDEAQIKRWVESMNQLRTSGESVARMAHKIARGATPTQQSTRPIRILCALQDTCSDGLKKHFDFTLLASYKKENQSDGRIEIHLNPQKAQSSLKDWYKELNFHNVDQKINFEGIGELEKISLDDFRVQNENGMVISLLTFNFQLNQLLMLINNPILFPHRAYAKLFNYPGEEGNNGEIRSSRID</sequence>
<evidence type="ECO:0000313" key="3">
    <source>
        <dbReference type="Proteomes" id="UP001292216"/>
    </source>
</evidence>
<gene>
    <name evidence="2" type="ORF">U9M73_16910</name>
</gene>
<dbReference type="Pfam" id="PF20247">
    <property type="entry name" value="DUF6602"/>
    <property type="match status" value="1"/>
</dbReference>
<dbReference type="EMBL" id="JAYERP010000001">
    <property type="protein sequence ID" value="MEA3571632.1"/>
    <property type="molecule type" value="Genomic_DNA"/>
</dbReference>
<organism evidence="2 3">
    <name type="scientific">Paenibacillus phoenicis</name>
    <dbReference type="NCBI Taxonomy" id="554117"/>
    <lineage>
        <taxon>Bacteria</taxon>
        <taxon>Bacillati</taxon>
        <taxon>Bacillota</taxon>
        <taxon>Bacilli</taxon>
        <taxon>Bacillales</taxon>
        <taxon>Paenibacillaceae</taxon>
        <taxon>Paenibacillus</taxon>
    </lineage>
</organism>
<dbReference type="Proteomes" id="UP001292216">
    <property type="component" value="Unassembled WGS sequence"/>
</dbReference>
<dbReference type="CDD" id="cd21173">
    <property type="entry name" value="NucC-like"/>
    <property type="match status" value="1"/>
</dbReference>
<protein>
    <submittedName>
        <fullName evidence="2">DUF6602 domain-containing protein</fullName>
    </submittedName>
</protein>
<dbReference type="InterPro" id="IPR046537">
    <property type="entry name" value="DUF6602"/>
</dbReference>
<accession>A0ABU5PP79</accession>
<proteinExistence type="predicted"/>
<comment type="caution">
    <text evidence="2">The sequence shown here is derived from an EMBL/GenBank/DDBJ whole genome shotgun (WGS) entry which is preliminary data.</text>
</comment>
<name>A0ABU5PP79_9BACL</name>
<keyword evidence="3" id="KW-1185">Reference proteome</keyword>
<feature type="domain" description="DUF6602" evidence="1">
    <location>
        <begin position="40"/>
        <end position="137"/>
    </location>
</feature>
<evidence type="ECO:0000259" key="1">
    <source>
        <dbReference type="Pfam" id="PF20247"/>
    </source>
</evidence>
<dbReference type="RefSeq" id="WP_323078173.1">
    <property type="nucleotide sequence ID" value="NZ_CBCSKM010000001.1"/>
</dbReference>